<name>A0ABV7YDU1_9ACTN</name>
<dbReference type="PANTHER" id="PTHR43221">
    <property type="entry name" value="PROTEASE HTPX"/>
    <property type="match status" value="1"/>
</dbReference>
<dbReference type="EC" id="3.4.24.-" evidence="13"/>
<evidence type="ECO:0000256" key="11">
    <source>
        <dbReference type="SAM" id="Phobius"/>
    </source>
</evidence>
<proteinExistence type="inferred from homology"/>
<evidence type="ECO:0000256" key="7">
    <source>
        <dbReference type="ARBA" id="ARBA00022989"/>
    </source>
</evidence>
<evidence type="ECO:0000256" key="2">
    <source>
        <dbReference type="ARBA" id="ARBA00022670"/>
    </source>
</evidence>
<keyword evidence="7 11" id="KW-1133">Transmembrane helix</keyword>
<evidence type="ECO:0000256" key="8">
    <source>
        <dbReference type="ARBA" id="ARBA00023049"/>
    </source>
</evidence>
<evidence type="ECO:0000256" key="10">
    <source>
        <dbReference type="RuleBase" id="RU003983"/>
    </source>
</evidence>
<keyword evidence="8 10" id="KW-0482">Metalloprotease</keyword>
<keyword evidence="6 10" id="KW-0862">Zinc</keyword>
<comment type="caution">
    <text evidence="13">The sequence shown here is derived from an EMBL/GenBank/DDBJ whole genome shotgun (WGS) entry which is preliminary data.</text>
</comment>
<sequence>MQAGDGRCPECGVGLRTTDPRFVKWCDRCDWGLDPSKQPTKDTRVARYRRRAEERLVRSLFEEVRDRQELKPGRDLASVGATVVAAAIHLLTLAVFVTGVWMLVAWWRNPFAWFPALALIGVAIAMRPRFGKLDGDVRRLERDDAPRLYALVDRISAELGGPRLEVVVSADFNATAGRYGIRQRPILEIGLPLWNVLGPQERAELLGHEIGHFVNHDQRHRLIVFTAVQGMGQLHYLLNGRVHWDEDLAFFSAVARTVLRGLSAIPYALGTALMLVTLRAGQYAEYLADQLGSRIGSSQATVRGLEIALLGTASLRTMDTAVRRQVHPDELWRIQREHLASVPPIEWERLKRVAAKRDLRVDESHPPTHLRIELAKARPQLAAAVVVGRTESELIDKELAPAYAQIAKDLREQSLRDLYY</sequence>
<gene>
    <name evidence="13" type="ORF">ACFOUW_16830</name>
</gene>
<dbReference type="Gene3D" id="3.30.2010.10">
    <property type="entry name" value="Metalloproteases ('zincins'), catalytic domain"/>
    <property type="match status" value="1"/>
</dbReference>
<protein>
    <submittedName>
        <fullName evidence="13">M48 family metalloprotease</fullName>
        <ecNumber evidence="13">3.4.24.-</ecNumber>
    </submittedName>
</protein>
<evidence type="ECO:0000256" key="5">
    <source>
        <dbReference type="ARBA" id="ARBA00022801"/>
    </source>
</evidence>
<dbReference type="CDD" id="cd07328">
    <property type="entry name" value="M48_Ste24p_like"/>
    <property type="match status" value="1"/>
</dbReference>
<dbReference type="GO" id="GO:0008237">
    <property type="term" value="F:metallopeptidase activity"/>
    <property type="evidence" value="ECO:0007669"/>
    <property type="project" value="UniProtKB-KW"/>
</dbReference>
<comment type="similarity">
    <text evidence="10">Belongs to the peptidase M48 family.</text>
</comment>
<evidence type="ECO:0000256" key="6">
    <source>
        <dbReference type="ARBA" id="ARBA00022833"/>
    </source>
</evidence>
<evidence type="ECO:0000256" key="4">
    <source>
        <dbReference type="ARBA" id="ARBA00022723"/>
    </source>
</evidence>
<feature type="domain" description="Peptidase M48" evidence="12">
    <location>
        <begin position="149"/>
        <end position="336"/>
    </location>
</feature>
<dbReference type="InterPro" id="IPR001915">
    <property type="entry name" value="Peptidase_M48"/>
</dbReference>
<evidence type="ECO:0000256" key="3">
    <source>
        <dbReference type="ARBA" id="ARBA00022692"/>
    </source>
</evidence>
<dbReference type="RefSeq" id="WP_205118800.1">
    <property type="nucleotide sequence ID" value="NZ_JAFBCM010000001.1"/>
</dbReference>
<evidence type="ECO:0000259" key="12">
    <source>
        <dbReference type="Pfam" id="PF01435"/>
    </source>
</evidence>
<evidence type="ECO:0000256" key="1">
    <source>
        <dbReference type="ARBA" id="ARBA00022475"/>
    </source>
</evidence>
<keyword evidence="9 11" id="KW-0472">Membrane</keyword>
<keyword evidence="4" id="KW-0479">Metal-binding</keyword>
<keyword evidence="5 10" id="KW-0378">Hydrolase</keyword>
<keyword evidence="1" id="KW-1003">Cell membrane</keyword>
<reference evidence="14" key="1">
    <citation type="journal article" date="2019" name="Int. J. Syst. Evol. Microbiol.">
        <title>The Global Catalogue of Microorganisms (GCM) 10K type strain sequencing project: providing services to taxonomists for standard genome sequencing and annotation.</title>
        <authorList>
            <consortium name="The Broad Institute Genomics Platform"/>
            <consortium name="The Broad Institute Genome Sequencing Center for Infectious Disease"/>
            <person name="Wu L."/>
            <person name="Ma J."/>
        </authorList>
    </citation>
    <scope>NUCLEOTIDE SEQUENCE [LARGE SCALE GENOMIC DNA]</scope>
    <source>
        <strain evidence="14">CGMCC 4.7241</strain>
    </source>
</reference>
<feature type="transmembrane region" description="Helical" evidence="11">
    <location>
        <begin position="110"/>
        <end position="130"/>
    </location>
</feature>
<dbReference type="EMBL" id="JBHRZH010000015">
    <property type="protein sequence ID" value="MFC3762509.1"/>
    <property type="molecule type" value="Genomic_DNA"/>
</dbReference>
<accession>A0ABV7YDU1</accession>
<feature type="transmembrane region" description="Helical" evidence="11">
    <location>
        <begin position="76"/>
        <end position="104"/>
    </location>
</feature>
<comment type="cofactor">
    <cofactor evidence="10">
        <name>Zn(2+)</name>
        <dbReference type="ChEBI" id="CHEBI:29105"/>
    </cofactor>
    <text evidence="10">Binds 1 zinc ion per subunit.</text>
</comment>
<evidence type="ECO:0000313" key="13">
    <source>
        <dbReference type="EMBL" id="MFC3762509.1"/>
    </source>
</evidence>
<keyword evidence="14" id="KW-1185">Reference proteome</keyword>
<dbReference type="Proteomes" id="UP001595699">
    <property type="component" value="Unassembled WGS sequence"/>
</dbReference>
<dbReference type="Pfam" id="PF01435">
    <property type="entry name" value="Peptidase_M48"/>
    <property type="match status" value="1"/>
</dbReference>
<evidence type="ECO:0000256" key="9">
    <source>
        <dbReference type="ARBA" id="ARBA00023136"/>
    </source>
</evidence>
<dbReference type="PANTHER" id="PTHR43221:SF2">
    <property type="entry name" value="PROTEASE HTPX HOMOLOG"/>
    <property type="match status" value="1"/>
</dbReference>
<dbReference type="InterPro" id="IPR050083">
    <property type="entry name" value="HtpX_protease"/>
</dbReference>
<keyword evidence="2 10" id="KW-0645">Protease</keyword>
<evidence type="ECO:0000313" key="14">
    <source>
        <dbReference type="Proteomes" id="UP001595699"/>
    </source>
</evidence>
<keyword evidence="3 11" id="KW-0812">Transmembrane</keyword>
<organism evidence="13 14">
    <name type="scientific">Tenggerimyces flavus</name>
    <dbReference type="NCBI Taxonomy" id="1708749"/>
    <lineage>
        <taxon>Bacteria</taxon>
        <taxon>Bacillati</taxon>
        <taxon>Actinomycetota</taxon>
        <taxon>Actinomycetes</taxon>
        <taxon>Propionibacteriales</taxon>
        <taxon>Nocardioidaceae</taxon>
        <taxon>Tenggerimyces</taxon>
    </lineage>
</organism>